<dbReference type="OrthoDB" id="5403181at2759"/>
<organism evidence="1 2">
    <name type="scientific">Polarella glacialis</name>
    <name type="common">Dinoflagellate</name>
    <dbReference type="NCBI Taxonomy" id="89957"/>
    <lineage>
        <taxon>Eukaryota</taxon>
        <taxon>Sar</taxon>
        <taxon>Alveolata</taxon>
        <taxon>Dinophyceae</taxon>
        <taxon>Suessiales</taxon>
        <taxon>Suessiaceae</taxon>
        <taxon>Polarella</taxon>
    </lineage>
</organism>
<comment type="caution">
    <text evidence="1">The sequence shown here is derived from an EMBL/GenBank/DDBJ whole genome shotgun (WGS) entry which is preliminary data.</text>
</comment>
<accession>A0A813GRW9</accession>
<dbReference type="AlphaFoldDB" id="A0A813GRW9"/>
<proteinExistence type="predicted"/>
<keyword evidence="2" id="KW-1185">Reference proteome</keyword>
<evidence type="ECO:0000313" key="1">
    <source>
        <dbReference type="EMBL" id="CAE8625597.1"/>
    </source>
</evidence>
<name>A0A813GRW9_POLGL</name>
<dbReference type="Proteomes" id="UP000654075">
    <property type="component" value="Unassembled WGS sequence"/>
</dbReference>
<dbReference type="EMBL" id="CAJNNV010028732">
    <property type="protein sequence ID" value="CAE8625597.1"/>
    <property type="molecule type" value="Genomic_DNA"/>
</dbReference>
<sequence length="289" mass="32811">MVLQTLQVMYRTRSRKLNLQEANFLHEMDLLLQNESVKYVMTHQQFQSLQEANQVMQSMVYADVAAEDLQRAVSVEPCSPKNRSSAGGTGLNEDSDEVMVDICGYSSGAQDEKYVVKMSLADAGLLKACEEEAALQEDDSQECLPPVPAKRLKAPFFKSWEDFNEFDLTYRHKVPITQSDFDLLLEKSEQGFDGWDLCIDRKDVKVAKAFPVEDSCGNDLPPEKKTHNEFTPRDYVQFRRTKVLEDATLKAGSGTRLQSFISGYIFRQEIEEGEIVLKMFLMTSTDVKA</sequence>
<gene>
    <name evidence="1" type="ORF">PGLA1383_LOCUS42586</name>
</gene>
<protein>
    <submittedName>
        <fullName evidence="1">Uncharacterized protein</fullName>
    </submittedName>
</protein>
<evidence type="ECO:0000313" key="2">
    <source>
        <dbReference type="Proteomes" id="UP000654075"/>
    </source>
</evidence>
<reference evidence="1" key="1">
    <citation type="submission" date="2021-02" db="EMBL/GenBank/DDBJ databases">
        <authorList>
            <person name="Dougan E. K."/>
            <person name="Rhodes N."/>
            <person name="Thang M."/>
            <person name="Chan C."/>
        </authorList>
    </citation>
    <scope>NUCLEOTIDE SEQUENCE</scope>
</reference>